<dbReference type="GeneTree" id="ENSGT00940000154065"/>
<comment type="subcellular location">
    <subcellularLocation>
        <location evidence="2">Cytoplasm</location>
        <location evidence="2">Cytosol</location>
    </subcellularLocation>
    <subcellularLocation>
        <location evidence="1">Golgi apparatus membrane</location>
        <topology evidence="1">Peripheral membrane protein</topology>
        <orientation evidence="1">Cytoplasmic side</orientation>
    </subcellularLocation>
</comment>
<accession>A0A8D2ZEU4</accession>
<dbReference type="GO" id="GO:0017119">
    <property type="term" value="C:Golgi transport complex"/>
    <property type="evidence" value="ECO:0007669"/>
    <property type="project" value="TreeGrafter"/>
</dbReference>
<evidence type="ECO:0000256" key="10">
    <source>
        <dbReference type="ARBA" id="ARBA00031340"/>
    </source>
</evidence>
<keyword evidence="8" id="KW-0333">Golgi apparatus</keyword>
<dbReference type="InterPro" id="IPR013167">
    <property type="entry name" value="COG4_M"/>
</dbReference>
<dbReference type="GO" id="GO:0015031">
    <property type="term" value="P:protein transport"/>
    <property type="evidence" value="ECO:0007669"/>
    <property type="project" value="UniProtKB-KW"/>
</dbReference>
<dbReference type="PANTHER" id="PTHR24016:SF0">
    <property type="entry name" value="CONSERVED OLIGOMERIC GOLGI COMPLEX SUBUNIT 4"/>
    <property type="match status" value="1"/>
</dbReference>
<sequence>MADSGAVAARRCDSGSVSSVSMDTISALTELEDLERVYQQLCAEEKEVEVELDRQMGQEGAIHTKMLALQRMGPNLQLIAGDARQLSGMITFTCSLAENVSRKVRQLDLAKTRLYNVIQRADDILDLKFCTDGVQTALRNEDYEQAAAHIHRYLSLDQSVIELSRQGEESSAVDASLVMLQEAEQKLKVIVAEKLDEAVAAVDLAQVERFFKIFPLLGLHQQGLARFGQYLCSQLAFKAEENLLLATGGDLGEKRALLVFADTLTLLLEGIARVIETHQPIVETYYGPGHLYTLITHLQQECDRQAQKIVDKFIQQRGYHNKFQIVQSSMMKSVPGEIIEPRELDPVLSEVTLMNARAELYLRFLRRRMMADFEVEDAQSITQEHHQNVEKLLKHCLLSTTMQELIGYYIPMEEYYMRESVNKAVAMDTYEKGQLTSSMVDDCFYIVKKCISRALSSSSIDCLCAMINHANSVLESDFREVLYNKLRQGFPATTLQDIQRGVSSAVSMMQSSLQQGKFNTMSIESAEHAKAAFLVTLNNVEVCSENITTLKRNLENDCSKLFSQGGGSGDQAKIESCLSDLVNTSTKFKDFLQEGLTELNTTAVKPQVKPWISSFLAISHNIEEEEFNDYEANDPWVQQLIVNVEQLMAEFKTALSPVIYETLTSLMTSLISIEMEKTVLKCSFSRLGGLQFDKELRSLVAYLTTVTTWTIRDKFARLTQMATILNLERVTEILDYWGPNSGPLTWRLTPAEWELEPFNL</sequence>
<gene>
    <name evidence="12" type="primary">cog4</name>
</gene>
<dbReference type="FunFam" id="1.20.58.1970:FF:000001">
    <property type="entry name" value="Conserved oligomeric Golgi complex subunit 4"/>
    <property type="match status" value="1"/>
</dbReference>
<reference evidence="12" key="2">
    <citation type="submission" date="2025-08" db="UniProtKB">
        <authorList>
            <consortium name="Ensembl"/>
        </authorList>
    </citation>
    <scope>IDENTIFICATION</scope>
</reference>
<feature type="domain" description="COG4 transport protein middle alpha-helical bundle" evidence="11">
    <location>
        <begin position="180"/>
        <end position="487"/>
    </location>
</feature>
<name>A0A8D2ZEU4_SCOMX</name>
<dbReference type="AlphaFoldDB" id="A0A8D2ZEU4"/>
<evidence type="ECO:0000256" key="5">
    <source>
        <dbReference type="ARBA" id="ARBA00022448"/>
    </source>
</evidence>
<evidence type="ECO:0000256" key="6">
    <source>
        <dbReference type="ARBA" id="ARBA00022490"/>
    </source>
</evidence>
<evidence type="ECO:0000256" key="1">
    <source>
        <dbReference type="ARBA" id="ARBA00004255"/>
    </source>
</evidence>
<keyword evidence="6" id="KW-0963">Cytoplasm</keyword>
<evidence type="ECO:0000313" key="13">
    <source>
        <dbReference type="Proteomes" id="UP000694558"/>
    </source>
</evidence>
<keyword evidence="7" id="KW-0653">Protein transport</keyword>
<dbReference type="GO" id="GO:0005829">
    <property type="term" value="C:cytosol"/>
    <property type="evidence" value="ECO:0007669"/>
    <property type="project" value="UniProtKB-SubCell"/>
</dbReference>
<keyword evidence="9" id="KW-0472">Membrane</keyword>
<dbReference type="Pfam" id="PF08318">
    <property type="entry name" value="COG4_m"/>
    <property type="match status" value="1"/>
</dbReference>
<dbReference type="InterPro" id="IPR048684">
    <property type="entry name" value="COG4_C"/>
</dbReference>
<protein>
    <recommendedName>
        <fullName evidence="4">Conserved oligomeric Golgi complex subunit 4</fullName>
    </recommendedName>
    <alternativeName>
        <fullName evidence="10">Component of oligomeric Golgi complex 4</fullName>
    </alternativeName>
</protein>
<dbReference type="InterPro" id="IPR048682">
    <property type="entry name" value="COG4"/>
</dbReference>
<dbReference type="FunFam" id="1.10.287.1060:FF:000002">
    <property type="entry name" value="Conserved oligomeric Golgi complex subunit 4"/>
    <property type="match status" value="1"/>
</dbReference>
<evidence type="ECO:0000256" key="8">
    <source>
        <dbReference type="ARBA" id="ARBA00023034"/>
    </source>
</evidence>
<dbReference type="Proteomes" id="UP000694558">
    <property type="component" value="Chromosome 5"/>
</dbReference>
<evidence type="ECO:0000256" key="2">
    <source>
        <dbReference type="ARBA" id="ARBA00004514"/>
    </source>
</evidence>
<evidence type="ECO:0000256" key="7">
    <source>
        <dbReference type="ARBA" id="ARBA00022927"/>
    </source>
</evidence>
<dbReference type="Gene3D" id="1.10.287.1060">
    <property type="entry name" value="ESAT-6-like"/>
    <property type="match status" value="1"/>
</dbReference>
<dbReference type="GO" id="GO:0007030">
    <property type="term" value="P:Golgi organization"/>
    <property type="evidence" value="ECO:0007669"/>
    <property type="project" value="TreeGrafter"/>
</dbReference>
<dbReference type="Pfam" id="PF20662">
    <property type="entry name" value="COG4_C"/>
    <property type="match status" value="1"/>
</dbReference>
<evidence type="ECO:0000313" key="12">
    <source>
        <dbReference type="Ensembl" id="ENSSMAP00000001080.2"/>
    </source>
</evidence>
<evidence type="ECO:0000256" key="3">
    <source>
        <dbReference type="ARBA" id="ARBA00009215"/>
    </source>
</evidence>
<keyword evidence="5" id="KW-0813">Transport</keyword>
<dbReference type="Ensembl" id="ENSSMAT00000001104.2">
    <property type="protein sequence ID" value="ENSSMAP00000001080.2"/>
    <property type="gene ID" value="ENSSMAG00000000682.2"/>
</dbReference>
<dbReference type="Pfam" id="PF20663">
    <property type="entry name" value="COG4_N"/>
    <property type="match status" value="1"/>
</dbReference>
<organism evidence="12 13">
    <name type="scientific">Scophthalmus maximus</name>
    <name type="common">Turbot</name>
    <name type="synonym">Psetta maxima</name>
    <dbReference type="NCBI Taxonomy" id="52904"/>
    <lineage>
        <taxon>Eukaryota</taxon>
        <taxon>Metazoa</taxon>
        <taxon>Chordata</taxon>
        <taxon>Craniata</taxon>
        <taxon>Vertebrata</taxon>
        <taxon>Euteleostomi</taxon>
        <taxon>Actinopterygii</taxon>
        <taxon>Neopterygii</taxon>
        <taxon>Teleostei</taxon>
        <taxon>Neoteleostei</taxon>
        <taxon>Acanthomorphata</taxon>
        <taxon>Carangaria</taxon>
        <taxon>Pleuronectiformes</taxon>
        <taxon>Pleuronectoidei</taxon>
        <taxon>Scophthalmidae</taxon>
        <taxon>Scophthalmus</taxon>
    </lineage>
</organism>
<evidence type="ECO:0000256" key="9">
    <source>
        <dbReference type="ARBA" id="ARBA00023136"/>
    </source>
</evidence>
<evidence type="ECO:0000259" key="11">
    <source>
        <dbReference type="SMART" id="SM00762"/>
    </source>
</evidence>
<comment type="similarity">
    <text evidence="3">Belongs to the COG4 family.</text>
</comment>
<dbReference type="GO" id="GO:0006890">
    <property type="term" value="P:retrograde vesicle-mediated transport, Golgi to endoplasmic reticulum"/>
    <property type="evidence" value="ECO:0007669"/>
    <property type="project" value="TreeGrafter"/>
</dbReference>
<dbReference type="SMART" id="SM00762">
    <property type="entry name" value="Cog4"/>
    <property type="match status" value="1"/>
</dbReference>
<proteinExistence type="inferred from homology"/>
<dbReference type="PANTHER" id="PTHR24016">
    <property type="entry name" value="CONSERVED OLIGOMERIC GOLGI COMPLEX SUBUNIT 4"/>
    <property type="match status" value="1"/>
</dbReference>
<reference evidence="12" key="1">
    <citation type="submission" date="2023-05" db="EMBL/GenBank/DDBJ databases">
        <title>High-quality long-read genome of Scophthalmus maximus.</title>
        <authorList>
            <person name="Lien S."/>
            <person name="Martinez P."/>
        </authorList>
    </citation>
    <scope>NUCLEOTIDE SEQUENCE [LARGE SCALE GENOMIC DNA]</scope>
</reference>
<evidence type="ECO:0000256" key="4">
    <source>
        <dbReference type="ARBA" id="ARBA00020975"/>
    </source>
</evidence>
<dbReference type="InterPro" id="IPR048680">
    <property type="entry name" value="COG4_N"/>
</dbReference>
<dbReference type="GO" id="GO:0000139">
    <property type="term" value="C:Golgi membrane"/>
    <property type="evidence" value="ECO:0007669"/>
    <property type="project" value="UniProtKB-SubCell"/>
</dbReference>
<dbReference type="Gene3D" id="1.20.58.1970">
    <property type="match status" value="1"/>
</dbReference>